<proteinExistence type="inferred from homology"/>
<evidence type="ECO:0000256" key="1">
    <source>
        <dbReference type="ARBA" id="ARBA00003050"/>
    </source>
</evidence>
<dbReference type="InterPro" id="IPR054691">
    <property type="entry name" value="LeuA/HCS_post-cat"/>
</dbReference>
<dbReference type="InterPro" id="IPR013785">
    <property type="entry name" value="Aldolase_TIM"/>
</dbReference>
<keyword evidence="5 7" id="KW-0808">Transferase</keyword>
<dbReference type="InterPro" id="IPR000891">
    <property type="entry name" value="PYR_CT"/>
</dbReference>
<dbReference type="PROSITE" id="PS00816">
    <property type="entry name" value="AIPM_HOMOCIT_SYNTH_2"/>
    <property type="match status" value="1"/>
</dbReference>
<dbReference type="PROSITE" id="PS50991">
    <property type="entry name" value="PYR_CT"/>
    <property type="match status" value="1"/>
</dbReference>
<feature type="domain" description="Pyruvate carboxyltransferase" evidence="8">
    <location>
        <begin position="1"/>
        <end position="251"/>
    </location>
</feature>
<accession>A0A1F6G8U0</accession>
<dbReference type="PANTHER" id="PTHR42880">
    <property type="entry name" value="HOMOCITRATE SYNTHASE"/>
    <property type="match status" value="1"/>
</dbReference>
<dbReference type="PROSITE" id="PS00815">
    <property type="entry name" value="AIPM_HOMOCIT_SYNTH_1"/>
    <property type="match status" value="1"/>
</dbReference>
<protein>
    <recommendedName>
        <fullName evidence="4">Homocitrate synthase</fullName>
        <ecNumber evidence="3">2.3.3.14</ecNumber>
    </recommendedName>
</protein>
<dbReference type="Pfam" id="PF00682">
    <property type="entry name" value="HMGL-like"/>
    <property type="match status" value="1"/>
</dbReference>
<dbReference type="Pfam" id="PF22617">
    <property type="entry name" value="HCS_D2"/>
    <property type="match status" value="1"/>
</dbReference>
<gene>
    <name evidence="9" type="ORF">A2527_01480</name>
</gene>
<evidence type="ECO:0000256" key="5">
    <source>
        <dbReference type="ARBA" id="ARBA00022679"/>
    </source>
</evidence>
<organism evidence="9 10">
    <name type="scientific">Candidatus Lambdaproteobacteria bacterium RIFOXYD2_FULL_50_16</name>
    <dbReference type="NCBI Taxonomy" id="1817772"/>
    <lineage>
        <taxon>Bacteria</taxon>
        <taxon>Pseudomonadati</taxon>
        <taxon>Pseudomonadota</taxon>
        <taxon>Candidatus Lambdaproteobacteria</taxon>
    </lineage>
</organism>
<comment type="catalytic activity">
    <reaction evidence="6">
        <text>acetyl-CoA + 2-oxoglutarate + H2O = (2R)-homocitrate + CoA + H(+)</text>
        <dbReference type="Rhea" id="RHEA:12929"/>
        <dbReference type="ChEBI" id="CHEBI:15377"/>
        <dbReference type="ChEBI" id="CHEBI:15378"/>
        <dbReference type="ChEBI" id="CHEBI:16810"/>
        <dbReference type="ChEBI" id="CHEBI:57287"/>
        <dbReference type="ChEBI" id="CHEBI:57288"/>
        <dbReference type="ChEBI" id="CHEBI:58884"/>
        <dbReference type="EC" id="2.3.3.14"/>
    </reaction>
</comment>
<evidence type="ECO:0000256" key="6">
    <source>
        <dbReference type="ARBA" id="ARBA00048019"/>
    </source>
</evidence>
<dbReference type="GO" id="GO:0004410">
    <property type="term" value="F:homocitrate synthase activity"/>
    <property type="evidence" value="ECO:0007669"/>
    <property type="project" value="UniProtKB-EC"/>
</dbReference>
<dbReference type="Gene3D" id="3.20.20.70">
    <property type="entry name" value="Aldolase class I"/>
    <property type="match status" value="1"/>
</dbReference>
<evidence type="ECO:0000259" key="8">
    <source>
        <dbReference type="PROSITE" id="PS50991"/>
    </source>
</evidence>
<dbReference type="InterPro" id="IPR002034">
    <property type="entry name" value="AIPM/Hcit_synth_CS"/>
</dbReference>
<sequence>MIVDTTLRDGEQTPGVNFSTKEKLAIAIQLDQAGVACIEAGTPAMGRAEKQAIKEIIELGLNSQIVPWNRALERDVDHSLEIGAQWVHISLPVSSNLMFKKMGYQPNQILAQLERVGRYVVAAGAKLSVGAEDATRAEAEFLLDYGLLAQEIGAKRLRLCDTVGIMDPFSLKARLGDLIKKLQVPVEIHAHNDLGMATANALAAFDAGAKWIDTTVLGLGERAGNTPLEEIVLALKITRGVDVGVKLAKLAKLAALVSQAAGRPIPEGKSILGPKVFCHESGIHVDGVLKDPTNYEPFSPELVGASRSFLIGKHSGSKAVLYKLAELGLTLSQAKLGPLVRLILERAGRHKGGLSDDHIRHLALAQPKSSL</sequence>
<evidence type="ECO:0000256" key="4">
    <source>
        <dbReference type="ARBA" id="ARBA00020735"/>
    </source>
</evidence>
<dbReference type="EC" id="2.3.3.14" evidence="3"/>
<evidence type="ECO:0000256" key="7">
    <source>
        <dbReference type="RuleBase" id="RU003523"/>
    </source>
</evidence>
<dbReference type="EMBL" id="MFNE01000038">
    <property type="protein sequence ID" value="OGG94505.1"/>
    <property type="molecule type" value="Genomic_DNA"/>
</dbReference>
<evidence type="ECO:0000313" key="10">
    <source>
        <dbReference type="Proteomes" id="UP000178449"/>
    </source>
</evidence>
<dbReference type="Proteomes" id="UP000178449">
    <property type="component" value="Unassembled WGS sequence"/>
</dbReference>
<comment type="similarity">
    <text evidence="2 7">Belongs to the alpha-IPM synthase/homocitrate synthase family.</text>
</comment>
<dbReference type="AlphaFoldDB" id="A0A1F6G8U0"/>
<comment type="function">
    <text evidence="1">This protein is a Fe-Mo-cofactor biosynthetic component.</text>
</comment>
<evidence type="ECO:0000256" key="2">
    <source>
        <dbReference type="ARBA" id="ARBA00006154"/>
    </source>
</evidence>
<dbReference type="SUPFAM" id="SSF51569">
    <property type="entry name" value="Aldolase"/>
    <property type="match status" value="1"/>
</dbReference>
<dbReference type="Gene3D" id="1.10.238.260">
    <property type="match status" value="1"/>
</dbReference>
<name>A0A1F6G8U0_9PROT</name>
<evidence type="ECO:0000313" key="9">
    <source>
        <dbReference type="EMBL" id="OGG94505.1"/>
    </source>
</evidence>
<evidence type="ECO:0000256" key="3">
    <source>
        <dbReference type="ARBA" id="ARBA00012974"/>
    </source>
</evidence>
<comment type="caution">
    <text evidence="9">The sequence shown here is derived from an EMBL/GenBank/DDBJ whole genome shotgun (WGS) entry which is preliminary data.</text>
</comment>
<dbReference type="STRING" id="1817772.A2527_01480"/>
<reference evidence="9 10" key="1">
    <citation type="journal article" date="2016" name="Nat. Commun.">
        <title>Thousands of microbial genomes shed light on interconnected biogeochemical processes in an aquifer system.</title>
        <authorList>
            <person name="Anantharaman K."/>
            <person name="Brown C.T."/>
            <person name="Hug L.A."/>
            <person name="Sharon I."/>
            <person name="Castelle C.J."/>
            <person name="Probst A.J."/>
            <person name="Thomas B.C."/>
            <person name="Singh A."/>
            <person name="Wilkins M.J."/>
            <person name="Karaoz U."/>
            <person name="Brodie E.L."/>
            <person name="Williams K.H."/>
            <person name="Hubbard S.S."/>
            <person name="Banfield J.F."/>
        </authorList>
    </citation>
    <scope>NUCLEOTIDE SEQUENCE [LARGE SCALE GENOMIC DNA]</scope>
</reference>
<dbReference type="GO" id="GO:0019752">
    <property type="term" value="P:carboxylic acid metabolic process"/>
    <property type="evidence" value="ECO:0007669"/>
    <property type="project" value="InterPro"/>
</dbReference>
<dbReference type="PANTHER" id="PTHR42880:SF1">
    <property type="entry name" value="ISOPROPYLMALATE_HOMOCITRATE_CITRAMALATE SYNTHASE FAMILY PROTEIN"/>
    <property type="match status" value="1"/>
</dbReference>